<organism evidence="1 2">
    <name type="scientific">Eubacterium segne</name>
    <dbReference type="NCBI Taxonomy" id="2763045"/>
    <lineage>
        <taxon>Bacteria</taxon>
        <taxon>Bacillati</taxon>
        <taxon>Bacillota</taxon>
        <taxon>Clostridia</taxon>
        <taxon>Eubacteriales</taxon>
        <taxon>Eubacteriaceae</taxon>
        <taxon>Eubacterium</taxon>
    </lineage>
</organism>
<sequence length="205" mass="24063">MEKEIIIYFLQHSELETELWNQARDIRKQMIELQEEQDKLRNDIIYANQVGISISSEPTARTNNTTDISDVINRTERELAGYRRDLISAYTEILKKIETIKRVNLVYGTLLPLDRELIKRLYIDDQTWEAVEIDTQINHSILVRKVSRIFGIMSEKIDGSESNEEIALQQNNFQLIKPFKKKNGTNKIKGQKDIFDLFNNMEEAK</sequence>
<gene>
    <name evidence="1" type="ORF">H8S00_01840</name>
</gene>
<dbReference type="EMBL" id="JACOOZ010000001">
    <property type="protein sequence ID" value="MBC5666738.1"/>
    <property type="molecule type" value="Genomic_DNA"/>
</dbReference>
<dbReference type="RefSeq" id="WP_186839881.1">
    <property type="nucleotide sequence ID" value="NZ_JACOOZ010000001.1"/>
</dbReference>
<accession>A0ABR7EZI0</accession>
<comment type="caution">
    <text evidence="1">The sequence shown here is derived from an EMBL/GenBank/DDBJ whole genome shotgun (WGS) entry which is preliminary data.</text>
</comment>
<evidence type="ECO:0000313" key="1">
    <source>
        <dbReference type="EMBL" id="MBC5666738.1"/>
    </source>
</evidence>
<dbReference type="Proteomes" id="UP000597877">
    <property type="component" value="Unassembled WGS sequence"/>
</dbReference>
<name>A0ABR7EZI0_9FIRM</name>
<keyword evidence="2" id="KW-1185">Reference proteome</keyword>
<proteinExistence type="predicted"/>
<evidence type="ECO:0000313" key="2">
    <source>
        <dbReference type="Proteomes" id="UP000597877"/>
    </source>
</evidence>
<reference evidence="1 2" key="1">
    <citation type="submission" date="2020-08" db="EMBL/GenBank/DDBJ databases">
        <title>Genome public.</title>
        <authorList>
            <person name="Liu C."/>
            <person name="Sun Q."/>
        </authorList>
    </citation>
    <scope>NUCLEOTIDE SEQUENCE [LARGE SCALE GENOMIC DNA]</scope>
    <source>
        <strain evidence="1 2">BX4</strain>
    </source>
</reference>
<protein>
    <submittedName>
        <fullName evidence="1">Uncharacterized protein</fullName>
    </submittedName>
</protein>